<feature type="compositionally biased region" description="Low complexity" evidence="2">
    <location>
        <begin position="967"/>
        <end position="979"/>
    </location>
</feature>
<name>A0A6A6JBR9_WESOR</name>
<keyword evidence="1" id="KW-0175">Coiled coil</keyword>
<evidence type="ECO:0000313" key="3">
    <source>
        <dbReference type="EMBL" id="KAF2273707.1"/>
    </source>
</evidence>
<sequence length="1102" mass="122834">MANSALSNLSHELARIVACPYPASLTTLAALLDGADERTVRSSIHHLSPCAIVRLASIVSAALPLWPYSLRILHALCHSPEFRDTILQENPGILDAVLSKADSSQQQFDEYSELCVRLLSRALPEGMPLPAAAEKFFLRLFSKAVEAPEVATLKPIYLVLNGACRGLLSLLSARARQSIDEELCRILQFNSTTDRSMLLLWCFGIVILIEHPQDVGRPLSSSNTSDLPSNRQWKTASGRKLFGSASGLIKTINLTSLSVIWASKGDVGLTDLEAIEGIRIATRAAQFIDQSVREGWRTSSDVAKNFASKLVAKILRPGIDGRVQLEALTFYANIVGSKGLSADVVTRYESLLMDLMAFATNIDSLKESLSLSLPYFATRLQQSTVCRLLRLILETSMCSGQPYELANISALVEVLRTGIPTCEPLATLITAALSSDELKNSTRTFLEFSAETRRGDGEECVTGRNLLGRELRSGIVSMLLTAGLVCPSGRPTISPTLALALIEKQREISSNSVQCNHSVAKGRLQPAISLFEQGCTPATGAQRLDWREHLKTELERQSFYQRDSVIRSVAQICQNLESRCNDVEEPLRREQAKVKELTSQISGLREQVQSLQKESEEQDFLVQNLQKEKTDGRLYADALEAEIENMEKDKQDLTSRLEALNARLEEEVSRAEGTLRTAREEFSVREEQLRSMIHTYEEDLQSRNSEIERMSARLQSLEDRVQSECASKDELCSLYDCQKAEMKSLEEQLHIERRKAAQQEKELVQLRSTSSDLERQLAVEKQELENQRRDFEEQHQHHVRTSEKALANLEAKYAEVIDAARSKAGEEKNKLLEDLQIARREGQAAKSAYENTMEELKRAQTTLDSLDTKVQELIEACAEKDEELYGLRSWRRGILESMPRSAETPMPTRTSRPSHTNKDDHNQPSFKTGHRLRPRKSDRPPQKTAVTPGVAGQEITNEAMENVANASFNSSDSASGDASTPKRPRPRPSFKVPTMRTPAAQRPELAYKTTRKQVSPAKRTALGPISPNRRHTTVGFAVEENEEHEQEIYETVKRRVSLQVGTQTSFDMDGFLAASTPFTPGKVTCGTGKAPDDAFDYTNTEL</sequence>
<protein>
    <submittedName>
        <fullName evidence="3">Uncharacterized protein</fullName>
    </submittedName>
</protein>
<accession>A0A6A6JBR9</accession>
<dbReference type="RefSeq" id="XP_033651246.1">
    <property type="nucleotide sequence ID" value="XM_033801712.1"/>
</dbReference>
<dbReference type="OrthoDB" id="5332870at2759"/>
<evidence type="ECO:0000256" key="2">
    <source>
        <dbReference type="SAM" id="MobiDB-lite"/>
    </source>
</evidence>
<organism evidence="3 4">
    <name type="scientific">Westerdykella ornata</name>
    <dbReference type="NCBI Taxonomy" id="318751"/>
    <lineage>
        <taxon>Eukaryota</taxon>
        <taxon>Fungi</taxon>
        <taxon>Dikarya</taxon>
        <taxon>Ascomycota</taxon>
        <taxon>Pezizomycotina</taxon>
        <taxon>Dothideomycetes</taxon>
        <taxon>Pleosporomycetidae</taxon>
        <taxon>Pleosporales</taxon>
        <taxon>Sporormiaceae</taxon>
        <taxon>Westerdykella</taxon>
    </lineage>
</organism>
<gene>
    <name evidence="3" type="ORF">EI97DRAFT_469437</name>
</gene>
<dbReference type="EMBL" id="ML986508">
    <property type="protein sequence ID" value="KAF2273707.1"/>
    <property type="molecule type" value="Genomic_DNA"/>
</dbReference>
<feature type="coiled-coil region" evidence="1">
    <location>
        <begin position="587"/>
        <end position="883"/>
    </location>
</feature>
<keyword evidence="4" id="KW-1185">Reference proteome</keyword>
<evidence type="ECO:0000313" key="4">
    <source>
        <dbReference type="Proteomes" id="UP000800097"/>
    </source>
</evidence>
<evidence type="ECO:0000256" key="1">
    <source>
        <dbReference type="SAM" id="Coils"/>
    </source>
</evidence>
<reference evidence="3" key="1">
    <citation type="journal article" date="2020" name="Stud. Mycol.">
        <title>101 Dothideomycetes genomes: a test case for predicting lifestyles and emergence of pathogens.</title>
        <authorList>
            <person name="Haridas S."/>
            <person name="Albert R."/>
            <person name="Binder M."/>
            <person name="Bloem J."/>
            <person name="Labutti K."/>
            <person name="Salamov A."/>
            <person name="Andreopoulos B."/>
            <person name="Baker S."/>
            <person name="Barry K."/>
            <person name="Bills G."/>
            <person name="Bluhm B."/>
            <person name="Cannon C."/>
            <person name="Castanera R."/>
            <person name="Culley D."/>
            <person name="Daum C."/>
            <person name="Ezra D."/>
            <person name="Gonzalez J."/>
            <person name="Henrissat B."/>
            <person name="Kuo A."/>
            <person name="Liang C."/>
            <person name="Lipzen A."/>
            <person name="Lutzoni F."/>
            <person name="Magnuson J."/>
            <person name="Mondo S."/>
            <person name="Nolan M."/>
            <person name="Ohm R."/>
            <person name="Pangilinan J."/>
            <person name="Park H.-J."/>
            <person name="Ramirez L."/>
            <person name="Alfaro M."/>
            <person name="Sun H."/>
            <person name="Tritt A."/>
            <person name="Yoshinaga Y."/>
            <person name="Zwiers L.-H."/>
            <person name="Turgeon B."/>
            <person name="Goodwin S."/>
            <person name="Spatafora J."/>
            <person name="Crous P."/>
            <person name="Grigoriev I."/>
        </authorList>
    </citation>
    <scope>NUCLEOTIDE SEQUENCE</scope>
    <source>
        <strain evidence="3">CBS 379.55</strain>
    </source>
</reference>
<feature type="region of interest" description="Disordered" evidence="2">
    <location>
        <begin position="896"/>
        <end position="954"/>
    </location>
</feature>
<dbReference type="Proteomes" id="UP000800097">
    <property type="component" value="Unassembled WGS sequence"/>
</dbReference>
<feature type="region of interest" description="Disordered" evidence="2">
    <location>
        <begin position="1078"/>
        <end position="1102"/>
    </location>
</feature>
<proteinExistence type="predicted"/>
<feature type="region of interest" description="Disordered" evidence="2">
    <location>
        <begin position="967"/>
        <end position="1029"/>
    </location>
</feature>
<dbReference type="AlphaFoldDB" id="A0A6A6JBR9"/>
<dbReference type="Gene3D" id="1.10.287.1490">
    <property type="match status" value="1"/>
</dbReference>
<dbReference type="GeneID" id="54554887"/>